<gene>
    <name evidence="4" type="ORF">MoryE10_01750</name>
</gene>
<dbReference type="GO" id="GO:1902201">
    <property type="term" value="P:negative regulation of bacterial-type flagellum-dependent cell motility"/>
    <property type="evidence" value="ECO:0007669"/>
    <property type="project" value="TreeGrafter"/>
</dbReference>
<dbReference type="GO" id="GO:0005886">
    <property type="term" value="C:plasma membrane"/>
    <property type="evidence" value="ECO:0007669"/>
    <property type="project" value="TreeGrafter"/>
</dbReference>
<dbReference type="EMBL" id="AP019782">
    <property type="protein sequence ID" value="BBL69569.1"/>
    <property type="molecule type" value="Genomic_DNA"/>
</dbReference>
<dbReference type="SMART" id="SM00267">
    <property type="entry name" value="GGDEF"/>
    <property type="match status" value="1"/>
</dbReference>
<dbReference type="PANTHER" id="PTHR45138:SF9">
    <property type="entry name" value="DIGUANYLATE CYCLASE DGCM-RELATED"/>
    <property type="match status" value="1"/>
</dbReference>
<dbReference type="NCBIfam" id="TIGR00254">
    <property type="entry name" value="GGDEF"/>
    <property type="match status" value="1"/>
</dbReference>
<comment type="cofactor">
    <cofactor evidence="1">
        <name>Mg(2+)</name>
        <dbReference type="ChEBI" id="CHEBI:18420"/>
    </cofactor>
</comment>
<dbReference type="GO" id="GO:0052621">
    <property type="term" value="F:diguanylate cyclase activity"/>
    <property type="evidence" value="ECO:0007669"/>
    <property type="project" value="UniProtKB-EC"/>
</dbReference>
<dbReference type="KEGG" id="moz:MoryE10_01750"/>
<dbReference type="EC" id="2.7.7.65" evidence="2"/>
<sequence>MIADNAPDSQNLLESIIGLTEQRDQAALESSLIATLRELTNATRIALYALPVGGDGITLVLSHYAQAPNQEPPAPEAPSHIPLTLALRDAAYVFRSHLENGKAMKDASVSISYPVIGAGEKLSGVLVVDYPELSDQDHRLIGAFLRIYQNYQALLNESQRDRLTNLLNRKTFDDQINRILAEQLSAHHRRGDAGVYTLAIFDIDHFKRINDTFGHLYGDEVLLLFARIMTQTFRNDDLLFRFGGEEFVALLKTPDVESCMNTLERFRKNVERYAFPQVGQVTVSGGCVGITGGGLPTTLIDHADQALYYSKKNGRNQVHRYEHLIEQGQLAVVTQEGSVDLF</sequence>
<dbReference type="PROSITE" id="PS50887">
    <property type="entry name" value="GGDEF"/>
    <property type="match status" value="1"/>
</dbReference>
<evidence type="ECO:0000313" key="4">
    <source>
        <dbReference type="EMBL" id="BBL69569.1"/>
    </source>
</evidence>
<organism evidence="4 5">
    <name type="scientific">Methylogaea oryzae</name>
    <dbReference type="NCBI Taxonomy" id="1295382"/>
    <lineage>
        <taxon>Bacteria</taxon>
        <taxon>Pseudomonadati</taxon>
        <taxon>Pseudomonadota</taxon>
        <taxon>Gammaproteobacteria</taxon>
        <taxon>Methylococcales</taxon>
        <taxon>Methylococcaceae</taxon>
        <taxon>Methylogaea</taxon>
    </lineage>
</organism>
<dbReference type="InterPro" id="IPR000160">
    <property type="entry name" value="GGDEF_dom"/>
</dbReference>
<dbReference type="CDD" id="cd01949">
    <property type="entry name" value="GGDEF"/>
    <property type="match status" value="1"/>
</dbReference>
<dbReference type="RefSeq" id="WP_221047933.1">
    <property type="nucleotide sequence ID" value="NZ_AP019782.1"/>
</dbReference>
<evidence type="ECO:0000256" key="1">
    <source>
        <dbReference type="ARBA" id="ARBA00001946"/>
    </source>
</evidence>
<keyword evidence="5" id="KW-1185">Reference proteome</keyword>
<protein>
    <recommendedName>
        <fullName evidence="2">diguanylate cyclase</fullName>
        <ecNumber evidence="2">2.7.7.65</ecNumber>
    </recommendedName>
</protein>
<reference evidence="4" key="1">
    <citation type="submission" date="2019-06" db="EMBL/GenBank/DDBJ databases">
        <title>Complete genome sequence of Methylogaea oryzae strain JCM16910.</title>
        <authorList>
            <person name="Asakawa S."/>
        </authorList>
    </citation>
    <scope>NUCLEOTIDE SEQUENCE</scope>
    <source>
        <strain evidence="4">E10</strain>
    </source>
</reference>
<evidence type="ECO:0000259" key="3">
    <source>
        <dbReference type="PROSITE" id="PS50887"/>
    </source>
</evidence>
<evidence type="ECO:0000256" key="2">
    <source>
        <dbReference type="ARBA" id="ARBA00012528"/>
    </source>
</evidence>
<name>A0A8D5AIB6_9GAMM</name>
<evidence type="ECO:0000313" key="5">
    <source>
        <dbReference type="Proteomes" id="UP000824988"/>
    </source>
</evidence>
<dbReference type="Pfam" id="PF00990">
    <property type="entry name" value="GGDEF"/>
    <property type="match status" value="1"/>
</dbReference>
<dbReference type="PANTHER" id="PTHR45138">
    <property type="entry name" value="REGULATORY COMPONENTS OF SENSORY TRANSDUCTION SYSTEM"/>
    <property type="match status" value="1"/>
</dbReference>
<dbReference type="InterPro" id="IPR050469">
    <property type="entry name" value="Diguanylate_Cyclase"/>
</dbReference>
<dbReference type="Proteomes" id="UP000824988">
    <property type="component" value="Chromosome"/>
</dbReference>
<accession>A0A8D5AIB6</accession>
<proteinExistence type="predicted"/>
<dbReference type="AlphaFoldDB" id="A0A8D5AIB6"/>
<feature type="domain" description="GGDEF" evidence="3">
    <location>
        <begin position="194"/>
        <end position="323"/>
    </location>
</feature>
<dbReference type="FunFam" id="3.30.70.270:FF:000001">
    <property type="entry name" value="Diguanylate cyclase domain protein"/>
    <property type="match status" value="1"/>
</dbReference>
<dbReference type="GO" id="GO:0043709">
    <property type="term" value="P:cell adhesion involved in single-species biofilm formation"/>
    <property type="evidence" value="ECO:0007669"/>
    <property type="project" value="TreeGrafter"/>
</dbReference>